<evidence type="ECO:0000256" key="4">
    <source>
        <dbReference type="ARBA" id="ARBA00022692"/>
    </source>
</evidence>
<dbReference type="PANTHER" id="PTHR46599:SF2">
    <property type="entry name" value="PIGGYBAC TRANSPOSABLE ELEMENT-DERIVED PROTEIN 4-LIKE"/>
    <property type="match status" value="1"/>
</dbReference>
<sequence length="671" mass="75137">MSAIFNFQSLLTVILLLICTCAYIRALAPSLLDKNKTGLLGIFWKCARIGERKSPWVACCCVIMAFSILFLHQDAPLNLSADVKWFEIPYKKPDSEEDDGSEAEEDGEGQNGSTATAADAAASAEHDAVDAASLLAGVACNIIVVTGSNGLKHDEEDYVEDCFYSTSTNCSDNTSNDSDIDFSDLEEEQERRSFFRLEDDLEEDCTAADFWGEPDQEISIEPFTAPSGPQHSLGDGADTRDYFRILFPDSLFEHMVEQTNSYALYRQRRSGKTDPHWHPTDVREMQAYVGLNILMGINQLPDTGMYWASDMFIGNAGFKKTMTARRFEKLTQYLQLCERESEPERGERGYDGLFKIRPLLDVLENTMWDAYMPNRCLTVDKCAIVVKGRFSPAQYMPSKPLKKGLTVWMLCDSRSGYCHRAKISVGKPRDDEAAACLGHKVVTSLVRGLEGQYHHLFMDSFFTSVPLLQKLLQDGLYVCGPTQPGRKGYPEVLRPRNVGKLSQGEFYQCQQGNLVATVTRDVKVVSFLSTNSAPGIVGISPEKQQSDAEGEGESDSGDSSGFGVPRPLPLLLYQENMRGVDLCDQLRECYLVGRPCKKWWRYFLWFYINLCIVNAYIIQRESRGGTPPTGFNGKHFTQRHFRVRLAQQLIGDYQGPGAWSGQHARGTLTPP</sequence>
<dbReference type="AlphaFoldDB" id="A0AAW0PRR8"/>
<evidence type="ECO:0000313" key="12">
    <source>
        <dbReference type="EMBL" id="KAK7933713.1"/>
    </source>
</evidence>
<dbReference type="InterPro" id="IPR009653">
    <property type="entry name" value="Ksh1"/>
</dbReference>
<feature type="region of interest" description="Disordered" evidence="9">
    <location>
        <begin position="93"/>
        <end position="121"/>
    </location>
</feature>
<gene>
    <name evidence="12" type="ORF">WMY93_004609</name>
</gene>
<dbReference type="Pfam" id="PF06842">
    <property type="entry name" value="DUF1242"/>
    <property type="match status" value="1"/>
</dbReference>
<evidence type="ECO:0000259" key="11">
    <source>
        <dbReference type="Pfam" id="PF13843"/>
    </source>
</evidence>
<feature type="signal peptide" evidence="10">
    <location>
        <begin position="1"/>
        <end position="26"/>
    </location>
</feature>
<feature type="compositionally biased region" description="Acidic residues" evidence="9">
    <location>
        <begin position="95"/>
        <end position="108"/>
    </location>
</feature>
<dbReference type="InterPro" id="IPR029526">
    <property type="entry name" value="PGBD"/>
</dbReference>
<keyword evidence="6" id="KW-1133">Transmembrane helix</keyword>
<evidence type="ECO:0000256" key="1">
    <source>
        <dbReference type="ARBA" id="ARBA00002154"/>
    </source>
</evidence>
<comment type="subcellular location">
    <subcellularLocation>
        <location evidence="2">Golgi apparatus membrane</location>
        <topology evidence="2">Single-pass type I membrane protein</topology>
    </subcellularLocation>
</comment>
<dbReference type="Proteomes" id="UP001460270">
    <property type="component" value="Unassembled WGS sequence"/>
</dbReference>
<evidence type="ECO:0000256" key="9">
    <source>
        <dbReference type="SAM" id="MobiDB-lite"/>
    </source>
</evidence>
<dbReference type="Pfam" id="PF13843">
    <property type="entry name" value="DDE_Tnp_1_7"/>
    <property type="match status" value="1"/>
</dbReference>
<comment type="similarity">
    <text evidence="3">Belongs to the KISH family.</text>
</comment>
<name>A0AAW0PRR8_9GOBI</name>
<proteinExistence type="inferred from homology"/>
<evidence type="ECO:0000256" key="3">
    <source>
        <dbReference type="ARBA" id="ARBA00008961"/>
    </source>
</evidence>
<keyword evidence="7" id="KW-0333">Golgi apparatus</keyword>
<keyword evidence="4" id="KW-0812">Transmembrane</keyword>
<dbReference type="PANTHER" id="PTHR46599">
    <property type="entry name" value="PIGGYBAC TRANSPOSABLE ELEMENT-DERIVED PROTEIN 4"/>
    <property type="match status" value="1"/>
</dbReference>
<reference evidence="13" key="1">
    <citation type="submission" date="2024-04" db="EMBL/GenBank/DDBJ databases">
        <title>Salinicola lusitanus LLJ914,a marine bacterium isolated from the Okinawa Trough.</title>
        <authorList>
            <person name="Li J."/>
        </authorList>
    </citation>
    <scope>NUCLEOTIDE SEQUENCE [LARGE SCALE GENOMIC DNA]</scope>
</reference>
<evidence type="ECO:0000256" key="6">
    <source>
        <dbReference type="ARBA" id="ARBA00022989"/>
    </source>
</evidence>
<keyword evidence="13" id="KW-1185">Reference proteome</keyword>
<evidence type="ECO:0000256" key="8">
    <source>
        <dbReference type="ARBA" id="ARBA00023136"/>
    </source>
</evidence>
<feature type="chain" id="PRO_5043788316" description="PiggyBac transposable element-derived protein domain-containing protein" evidence="10">
    <location>
        <begin position="27"/>
        <end position="671"/>
    </location>
</feature>
<evidence type="ECO:0000256" key="7">
    <source>
        <dbReference type="ARBA" id="ARBA00023034"/>
    </source>
</evidence>
<accession>A0AAW0PRR8</accession>
<evidence type="ECO:0000313" key="13">
    <source>
        <dbReference type="Proteomes" id="UP001460270"/>
    </source>
</evidence>
<dbReference type="GO" id="GO:0000139">
    <property type="term" value="C:Golgi membrane"/>
    <property type="evidence" value="ECO:0007669"/>
    <property type="project" value="UniProtKB-SubCell"/>
</dbReference>
<feature type="region of interest" description="Disordered" evidence="9">
    <location>
        <begin position="536"/>
        <end position="562"/>
    </location>
</feature>
<comment type="caution">
    <text evidence="12">The sequence shown here is derived from an EMBL/GenBank/DDBJ whole genome shotgun (WGS) entry which is preliminary data.</text>
</comment>
<evidence type="ECO:0000256" key="5">
    <source>
        <dbReference type="ARBA" id="ARBA00022729"/>
    </source>
</evidence>
<evidence type="ECO:0000256" key="2">
    <source>
        <dbReference type="ARBA" id="ARBA00004614"/>
    </source>
</evidence>
<comment type="function">
    <text evidence="1">Involved in the early part of the secretory pathway.</text>
</comment>
<protein>
    <recommendedName>
        <fullName evidence="11">PiggyBac transposable element-derived protein domain-containing protein</fullName>
    </recommendedName>
</protein>
<dbReference type="EMBL" id="JBBPFD010000003">
    <property type="protein sequence ID" value="KAK7933713.1"/>
    <property type="molecule type" value="Genomic_DNA"/>
</dbReference>
<organism evidence="12 13">
    <name type="scientific">Mugilogobius chulae</name>
    <name type="common">yellowstripe goby</name>
    <dbReference type="NCBI Taxonomy" id="88201"/>
    <lineage>
        <taxon>Eukaryota</taxon>
        <taxon>Metazoa</taxon>
        <taxon>Chordata</taxon>
        <taxon>Craniata</taxon>
        <taxon>Vertebrata</taxon>
        <taxon>Euteleostomi</taxon>
        <taxon>Actinopterygii</taxon>
        <taxon>Neopterygii</taxon>
        <taxon>Teleostei</taxon>
        <taxon>Neoteleostei</taxon>
        <taxon>Acanthomorphata</taxon>
        <taxon>Gobiaria</taxon>
        <taxon>Gobiiformes</taxon>
        <taxon>Gobioidei</taxon>
        <taxon>Gobiidae</taxon>
        <taxon>Gobionellinae</taxon>
        <taxon>Mugilogobius</taxon>
    </lineage>
</organism>
<feature type="domain" description="PiggyBac transposable element-derived protein" evidence="11">
    <location>
        <begin position="240"/>
        <end position="616"/>
    </location>
</feature>
<keyword evidence="5 10" id="KW-0732">Signal</keyword>
<keyword evidence="8" id="KW-0472">Membrane</keyword>
<evidence type="ECO:0000256" key="10">
    <source>
        <dbReference type="SAM" id="SignalP"/>
    </source>
</evidence>